<keyword evidence="1" id="KW-0732">Signal</keyword>
<dbReference type="Proteomes" id="UP001202328">
    <property type="component" value="Unassembled WGS sequence"/>
</dbReference>
<feature type="chain" id="PRO_5042053308" description="Secreted protein" evidence="1">
    <location>
        <begin position="21"/>
        <end position="67"/>
    </location>
</feature>
<accession>A0AAD4SJ65</accession>
<organism evidence="2 3">
    <name type="scientific">Papaver atlanticum</name>
    <dbReference type="NCBI Taxonomy" id="357466"/>
    <lineage>
        <taxon>Eukaryota</taxon>
        <taxon>Viridiplantae</taxon>
        <taxon>Streptophyta</taxon>
        <taxon>Embryophyta</taxon>
        <taxon>Tracheophyta</taxon>
        <taxon>Spermatophyta</taxon>
        <taxon>Magnoliopsida</taxon>
        <taxon>Ranunculales</taxon>
        <taxon>Papaveraceae</taxon>
        <taxon>Papaveroideae</taxon>
        <taxon>Papaver</taxon>
    </lineage>
</organism>
<sequence>MHRLLLLINHLIVELRHGHCSMLSGYLNFHGCSSTARTVGSGPVGKLMGAFEGDIFNFFRRGFTYTL</sequence>
<evidence type="ECO:0000256" key="1">
    <source>
        <dbReference type="SAM" id="SignalP"/>
    </source>
</evidence>
<evidence type="ECO:0008006" key="4">
    <source>
        <dbReference type="Google" id="ProtNLM"/>
    </source>
</evidence>
<keyword evidence="3" id="KW-1185">Reference proteome</keyword>
<feature type="non-terminal residue" evidence="2">
    <location>
        <position position="1"/>
    </location>
</feature>
<name>A0AAD4SJ65_9MAGN</name>
<evidence type="ECO:0000313" key="3">
    <source>
        <dbReference type="Proteomes" id="UP001202328"/>
    </source>
</evidence>
<proteinExistence type="predicted"/>
<protein>
    <recommendedName>
        <fullName evidence="4">Secreted protein</fullName>
    </recommendedName>
</protein>
<gene>
    <name evidence="2" type="ORF">MKW98_031227</name>
</gene>
<feature type="signal peptide" evidence="1">
    <location>
        <begin position="1"/>
        <end position="20"/>
    </location>
</feature>
<evidence type="ECO:0000313" key="2">
    <source>
        <dbReference type="EMBL" id="KAI3910086.1"/>
    </source>
</evidence>
<comment type="caution">
    <text evidence="2">The sequence shown here is derived from an EMBL/GenBank/DDBJ whole genome shotgun (WGS) entry which is preliminary data.</text>
</comment>
<dbReference type="AlphaFoldDB" id="A0AAD4SJ65"/>
<dbReference type="EMBL" id="JAJJMB010010278">
    <property type="protein sequence ID" value="KAI3910086.1"/>
    <property type="molecule type" value="Genomic_DNA"/>
</dbReference>
<reference evidence="2" key="1">
    <citation type="submission" date="2022-04" db="EMBL/GenBank/DDBJ databases">
        <title>A functionally conserved STORR gene fusion in Papaver species that diverged 16.8 million years ago.</title>
        <authorList>
            <person name="Catania T."/>
        </authorList>
    </citation>
    <scope>NUCLEOTIDE SEQUENCE</scope>
    <source>
        <strain evidence="2">S-188037</strain>
    </source>
</reference>